<feature type="transmembrane region" description="Helical" evidence="2">
    <location>
        <begin position="64"/>
        <end position="81"/>
    </location>
</feature>
<dbReference type="OrthoDB" id="270597at2"/>
<proteinExistence type="predicted"/>
<evidence type="ECO:0000313" key="3">
    <source>
        <dbReference type="EMBL" id="QDT04661.1"/>
    </source>
</evidence>
<evidence type="ECO:0008006" key="5">
    <source>
        <dbReference type="Google" id="ProtNLM"/>
    </source>
</evidence>
<protein>
    <recommendedName>
        <fullName evidence="5">HAMP domain-containing protein</fullName>
    </recommendedName>
</protein>
<accession>A0A517NC31</accession>
<organism evidence="3 4">
    <name type="scientific">Rubripirellula lacrimiformis</name>
    <dbReference type="NCBI Taxonomy" id="1930273"/>
    <lineage>
        <taxon>Bacteria</taxon>
        <taxon>Pseudomonadati</taxon>
        <taxon>Planctomycetota</taxon>
        <taxon>Planctomycetia</taxon>
        <taxon>Pirellulales</taxon>
        <taxon>Pirellulaceae</taxon>
        <taxon>Rubripirellula</taxon>
    </lineage>
</organism>
<name>A0A517NC31_9BACT</name>
<dbReference type="AlphaFoldDB" id="A0A517NC31"/>
<dbReference type="RefSeq" id="WP_145170395.1">
    <property type="nucleotide sequence ID" value="NZ_CP036525.1"/>
</dbReference>
<evidence type="ECO:0000313" key="4">
    <source>
        <dbReference type="Proteomes" id="UP000318538"/>
    </source>
</evidence>
<keyword evidence="2" id="KW-0472">Membrane</keyword>
<dbReference type="KEGG" id="rlc:K227x_30550"/>
<keyword evidence="4" id="KW-1185">Reference proteome</keyword>
<reference evidence="3 4" key="1">
    <citation type="submission" date="2019-02" db="EMBL/GenBank/DDBJ databases">
        <title>Deep-cultivation of Planctomycetes and their phenomic and genomic characterization uncovers novel biology.</title>
        <authorList>
            <person name="Wiegand S."/>
            <person name="Jogler M."/>
            <person name="Boedeker C."/>
            <person name="Pinto D."/>
            <person name="Vollmers J."/>
            <person name="Rivas-Marin E."/>
            <person name="Kohn T."/>
            <person name="Peeters S.H."/>
            <person name="Heuer A."/>
            <person name="Rast P."/>
            <person name="Oberbeckmann S."/>
            <person name="Bunk B."/>
            <person name="Jeske O."/>
            <person name="Meyerdierks A."/>
            <person name="Storesund J.E."/>
            <person name="Kallscheuer N."/>
            <person name="Luecker S."/>
            <person name="Lage O.M."/>
            <person name="Pohl T."/>
            <person name="Merkel B.J."/>
            <person name="Hornburger P."/>
            <person name="Mueller R.-W."/>
            <person name="Bruemmer F."/>
            <person name="Labrenz M."/>
            <person name="Spormann A.M."/>
            <person name="Op den Camp H."/>
            <person name="Overmann J."/>
            <person name="Amann R."/>
            <person name="Jetten M.S.M."/>
            <person name="Mascher T."/>
            <person name="Medema M.H."/>
            <person name="Devos D.P."/>
            <person name="Kaster A.-K."/>
            <person name="Ovreas L."/>
            <person name="Rohde M."/>
            <person name="Galperin M.Y."/>
            <person name="Jogler C."/>
        </authorList>
    </citation>
    <scope>NUCLEOTIDE SEQUENCE [LARGE SCALE GENOMIC DNA]</scope>
    <source>
        <strain evidence="3 4">K22_7</strain>
    </source>
</reference>
<dbReference type="Proteomes" id="UP000318538">
    <property type="component" value="Chromosome"/>
</dbReference>
<feature type="transmembrane region" description="Helical" evidence="2">
    <location>
        <begin position="21"/>
        <end position="44"/>
    </location>
</feature>
<evidence type="ECO:0000256" key="2">
    <source>
        <dbReference type="SAM" id="Phobius"/>
    </source>
</evidence>
<keyword evidence="2" id="KW-1133">Transmembrane helix</keyword>
<sequence length="160" mass="18142">MSRTTIKRSKALVDPEVQGGVLRKIAIHWVVFFICNAIALTIWIRLFEQPDVPWGRTFGDTMKRFLPFFVITLALIPAFVWDTLKMTNRFAGPILRLRGALSDASEGRAVEPLHFRNSDFWGEIATNFNRLMERSASDVADARRQSRDADDQSGDESTPA</sequence>
<feature type="region of interest" description="Disordered" evidence="1">
    <location>
        <begin position="136"/>
        <end position="160"/>
    </location>
</feature>
<dbReference type="EMBL" id="CP036525">
    <property type="protein sequence ID" value="QDT04661.1"/>
    <property type="molecule type" value="Genomic_DNA"/>
</dbReference>
<evidence type="ECO:0000256" key="1">
    <source>
        <dbReference type="SAM" id="MobiDB-lite"/>
    </source>
</evidence>
<feature type="compositionally biased region" description="Basic and acidic residues" evidence="1">
    <location>
        <begin position="136"/>
        <end position="150"/>
    </location>
</feature>
<gene>
    <name evidence="3" type="ORF">K227x_30550</name>
</gene>
<keyword evidence="2" id="KW-0812">Transmembrane</keyword>